<dbReference type="Gene3D" id="3.40.50.300">
    <property type="entry name" value="P-loop containing nucleotide triphosphate hydrolases"/>
    <property type="match status" value="1"/>
</dbReference>
<organism evidence="2 3">
    <name type="scientific">Pisolithus microcarpus 441</name>
    <dbReference type="NCBI Taxonomy" id="765257"/>
    <lineage>
        <taxon>Eukaryota</taxon>
        <taxon>Fungi</taxon>
        <taxon>Dikarya</taxon>
        <taxon>Basidiomycota</taxon>
        <taxon>Agaricomycotina</taxon>
        <taxon>Agaricomycetes</taxon>
        <taxon>Agaricomycetidae</taxon>
        <taxon>Boletales</taxon>
        <taxon>Sclerodermatineae</taxon>
        <taxon>Pisolithaceae</taxon>
        <taxon>Pisolithus</taxon>
    </lineage>
</organism>
<dbReference type="EMBL" id="KN833755">
    <property type="protein sequence ID" value="KIK21129.1"/>
    <property type="molecule type" value="Genomic_DNA"/>
</dbReference>
<gene>
    <name evidence="2" type="ORF">PISMIDRAFT_681684</name>
</gene>
<name>A0A0C9Z4N6_9AGAM</name>
<dbReference type="InterPro" id="IPR006073">
    <property type="entry name" value="GTP-bd"/>
</dbReference>
<sequence>MFCKHEDERHVIVVVGHTGVGVSSLVNLLAGCPVSKDSPDARRRTRWVQEHAVSIRQRHFSVYEIPGFGGDIGEETLIKYVRSLHTHRGVDLVLYCMRPMRESFRPQTFRLLRQNLHEVPFVAVVTGLEHAGVMEKWWSTPSEEGKSTNGNMLKGHGMTFQDHVCITTLLEAEIAYKTALLEQRDISEKEVKDLVCKYCQEDSKVQGTGGVCWRLTAGLGVRAAFRA</sequence>
<accession>A0A0C9Z4N6</accession>
<dbReference type="HOGENOM" id="CLU_050405_1_1_1"/>
<proteinExistence type="predicted"/>
<reference evidence="2 3" key="1">
    <citation type="submission" date="2014-04" db="EMBL/GenBank/DDBJ databases">
        <authorList>
            <consortium name="DOE Joint Genome Institute"/>
            <person name="Kuo A."/>
            <person name="Kohler A."/>
            <person name="Costa M.D."/>
            <person name="Nagy L.G."/>
            <person name="Floudas D."/>
            <person name="Copeland A."/>
            <person name="Barry K.W."/>
            <person name="Cichocki N."/>
            <person name="Veneault-Fourrey C."/>
            <person name="LaButti K."/>
            <person name="Lindquist E.A."/>
            <person name="Lipzen A."/>
            <person name="Lundell T."/>
            <person name="Morin E."/>
            <person name="Murat C."/>
            <person name="Sun H."/>
            <person name="Tunlid A."/>
            <person name="Henrissat B."/>
            <person name="Grigoriev I.V."/>
            <person name="Hibbett D.S."/>
            <person name="Martin F."/>
            <person name="Nordberg H.P."/>
            <person name="Cantor M.N."/>
            <person name="Hua S.X."/>
        </authorList>
    </citation>
    <scope>NUCLEOTIDE SEQUENCE [LARGE SCALE GENOMIC DNA]</scope>
    <source>
        <strain evidence="2 3">441</strain>
    </source>
</reference>
<reference evidence="3" key="2">
    <citation type="submission" date="2015-01" db="EMBL/GenBank/DDBJ databases">
        <title>Evolutionary Origins and Diversification of the Mycorrhizal Mutualists.</title>
        <authorList>
            <consortium name="DOE Joint Genome Institute"/>
            <consortium name="Mycorrhizal Genomics Consortium"/>
            <person name="Kohler A."/>
            <person name="Kuo A."/>
            <person name="Nagy L.G."/>
            <person name="Floudas D."/>
            <person name="Copeland A."/>
            <person name="Barry K.W."/>
            <person name="Cichocki N."/>
            <person name="Veneault-Fourrey C."/>
            <person name="LaButti K."/>
            <person name="Lindquist E.A."/>
            <person name="Lipzen A."/>
            <person name="Lundell T."/>
            <person name="Morin E."/>
            <person name="Murat C."/>
            <person name="Riley R."/>
            <person name="Ohm R."/>
            <person name="Sun H."/>
            <person name="Tunlid A."/>
            <person name="Henrissat B."/>
            <person name="Grigoriev I.V."/>
            <person name="Hibbett D.S."/>
            <person name="Martin F."/>
        </authorList>
    </citation>
    <scope>NUCLEOTIDE SEQUENCE [LARGE SCALE GENOMIC DNA]</scope>
    <source>
        <strain evidence="3">441</strain>
    </source>
</reference>
<dbReference type="Proteomes" id="UP000054018">
    <property type="component" value="Unassembled WGS sequence"/>
</dbReference>
<dbReference type="Pfam" id="PF01926">
    <property type="entry name" value="MMR_HSR1"/>
    <property type="match status" value="1"/>
</dbReference>
<dbReference type="PROSITE" id="PS51257">
    <property type="entry name" value="PROKAR_LIPOPROTEIN"/>
    <property type="match status" value="1"/>
</dbReference>
<dbReference type="SUPFAM" id="SSF52540">
    <property type="entry name" value="P-loop containing nucleoside triphosphate hydrolases"/>
    <property type="match status" value="1"/>
</dbReference>
<feature type="domain" description="G" evidence="1">
    <location>
        <begin position="12"/>
        <end position="125"/>
    </location>
</feature>
<protein>
    <recommendedName>
        <fullName evidence="1">G domain-containing protein</fullName>
    </recommendedName>
</protein>
<dbReference type="GO" id="GO:0005525">
    <property type="term" value="F:GTP binding"/>
    <property type="evidence" value="ECO:0007669"/>
    <property type="project" value="InterPro"/>
</dbReference>
<dbReference type="InterPro" id="IPR027417">
    <property type="entry name" value="P-loop_NTPase"/>
</dbReference>
<evidence type="ECO:0000313" key="3">
    <source>
        <dbReference type="Proteomes" id="UP000054018"/>
    </source>
</evidence>
<evidence type="ECO:0000259" key="1">
    <source>
        <dbReference type="Pfam" id="PF01926"/>
    </source>
</evidence>
<dbReference type="OrthoDB" id="2676033at2759"/>
<evidence type="ECO:0000313" key="2">
    <source>
        <dbReference type="EMBL" id="KIK21129.1"/>
    </source>
</evidence>
<keyword evidence="3" id="KW-1185">Reference proteome</keyword>
<dbReference type="AlphaFoldDB" id="A0A0C9Z4N6"/>